<feature type="transmembrane region" description="Helical" evidence="1">
    <location>
        <begin position="40"/>
        <end position="57"/>
    </location>
</feature>
<name>A0A7X1B378_9BACT</name>
<sequence>MKRKLIFPLLLATGLAASNLSSFKRYEREFGVTSEGFDPAMLGIIFCFGAIFFLGGRSLKSIAKSLGEGIIKLKKRKVEFVFSILILCPLFLQFRESTKGILTDGTSYIYTIAFGGDHSGLLFILGLATIILFQNQIDPKNKMGEPVGRHNSGKRSALTSA</sequence>
<dbReference type="AlphaFoldDB" id="A0A7X1B378"/>
<evidence type="ECO:0000313" key="3">
    <source>
        <dbReference type="Proteomes" id="UP000526501"/>
    </source>
</evidence>
<dbReference type="EMBL" id="JACHVC010000003">
    <property type="protein sequence ID" value="MBC2604825.1"/>
    <property type="molecule type" value="Genomic_DNA"/>
</dbReference>
<keyword evidence="1" id="KW-0472">Membrane</keyword>
<feature type="transmembrane region" description="Helical" evidence="1">
    <location>
        <begin position="107"/>
        <end position="133"/>
    </location>
</feature>
<reference evidence="2 3" key="1">
    <citation type="submission" date="2020-07" db="EMBL/GenBank/DDBJ databases">
        <authorList>
            <person name="Feng X."/>
        </authorList>
    </citation>
    <scope>NUCLEOTIDE SEQUENCE [LARGE SCALE GENOMIC DNA]</scope>
    <source>
        <strain evidence="2 3">JCM23202</strain>
    </source>
</reference>
<feature type="transmembrane region" description="Helical" evidence="1">
    <location>
        <begin position="78"/>
        <end position="95"/>
    </location>
</feature>
<accession>A0A7X1B378</accession>
<gene>
    <name evidence="2" type="ORF">H5P27_02020</name>
</gene>
<dbReference type="Proteomes" id="UP000526501">
    <property type="component" value="Unassembled WGS sequence"/>
</dbReference>
<keyword evidence="1" id="KW-1133">Transmembrane helix</keyword>
<organism evidence="2 3">
    <name type="scientific">Pelagicoccus albus</name>
    <dbReference type="NCBI Taxonomy" id="415222"/>
    <lineage>
        <taxon>Bacteria</taxon>
        <taxon>Pseudomonadati</taxon>
        <taxon>Verrucomicrobiota</taxon>
        <taxon>Opitutia</taxon>
        <taxon>Puniceicoccales</taxon>
        <taxon>Pelagicoccaceae</taxon>
        <taxon>Pelagicoccus</taxon>
    </lineage>
</organism>
<keyword evidence="3" id="KW-1185">Reference proteome</keyword>
<dbReference type="RefSeq" id="WP_185658723.1">
    <property type="nucleotide sequence ID" value="NZ_CAWPOO010000003.1"/>
</dbReference>
<protein>
    <submittedName>
        <fullName evidence="2">Uncharacterized protein</fullName>
    </submittedName>
</protein>
<evidence type="ECO:0000313" key="2">
    <source>
        <dbReference type="EMBL" id="MBC2604825.1"/>
    </source>
</evidence>
<evidence type="ECO:0000256" key="1">
    <source>
        <dbReference type="SAM" id="Phobius"/>
    </source>
</evidence>
<proteinExistence type="predicted"/>
<comment type="caution">
    <text evidence="2">The sequence shown here is derived from an EMBL/GenBank/DDBJ whole genome shotgun (WGS) entry which is preliminary data.</text>
</comment>
<keyword evidence="1" id="KW-0812">Transmembrane</keyword>